<evidence type="ECO:0000256" key="3">
    <source>
        <dbReference type="ARBA" id="ARBA00013368"/>
    </source>
</evidence>
<dbReference type="Pfam" id="PF13558">
    <property type="entry name" value="SbcC_Walker_B"/>
    <property type="match status" value="1"/>
</dbReference>
<evidence type="ECO:0000313" key="5">
    <source>
        <dbReference type="EMBL" id="MWC00118.1"/>
    </source>
</evidence>
<dbReference type="PANTHER" id="PTHR32114:SF2">
    <property type="entry name" value="ABC TRANSPORTER ABCH.3"/>
    <property type="match status" value="1"/>
</dbReference>
<comment type="similarity">
    <text evidence="1">Belongs to the SMC family. SbcC subfamily.</text>
</comment>
<dbReference type="RefSeq" id="WP_272898211.1">
    <property type="nucleotide sequence ID" value="NZ_WSTA01000103.1"/>
</dbReference>
<dbReference type="PANTHER" id="PTHR32114">
    <property type="entry name" value="ABC TRANSPORTER ABCH.3"/>
    <property type="match status" value="1"/>
</dbReference>
<organism evidence="5 6">
    <name type="scientific">Agromyces seonyuensis</name>
    <dbReference type="NCBI Taxonomy" id="2662446"/>
    <lineage>
        <taxon>Bacteria</taxon>
        <taxon>Bacillati</taxon>
        <taxon>Actinomycetota</taxon>
        <taxon>Actinomycetes</taxon>
        <taxon>Micrococcales</taxon>
        <taxon>Microbacteriaceae</taxon>
        <taxon>Agromyces</taxon>
    </lineage>
</organism>
<proteinExistence type="inferred from homology"/>
<dbReference type="EMBL" id="WSTA01000103">
    <property type="protein sequence ID" value="MWC00118.1"/>
    <property type="molecule type" value="Genomic_DNA"/>
</dbReference>
<name>A0A6I4P881_9MICO</name>
<protein>
    <recommendedName>
        <fullName evidence="3">Nuclease SbcCD subunit C</fullName>
    </recommendedName>
</protein>
<evidence type="ECO:0000313" key="6">
    <source>
        <dbReference type="Proteomes" id="UP000438182"/>
    </source>
</evidence>
<keyword evidence="4" id="KW-0175">Coiled coil</keyword>
<feature type="coiled-coil region" evidence="4">
    <location>
        <begin position="35"/>
        <end position="93"/>
    </location>
</feature>
<dbReference type="Proteomes" id="UP000438182">
    <property type="component" value="Unassembled WGS sequence"/>
</dbReference>
<dbReference type="InterPro" id="IPR027417">
    <property type="entry name" value="P-loop_NTPase"/>
</dbReference>
<accession>A0A6I4P881</accession>
<evidence type="ECO:0000256" key="4">
    <source>
        <dbReference type="SAM" id="Coils"/>
    </source>
</evidence>
<keyword evidence="6" id="KW-1185">Reference proteome</keyword>
<comment type="subunit">
    <text evidence="2">Heterodimer of SbcC and SbcD.</text>
</comment>
<sequence>GLDRAEAAARAASERVGVLRTDVAGRLATSGGRSVEELDAVIDEHETAVQAAAAATRAADAAKVQLARLRAEADDTERKLAAARATRESAAANLVAAEACHDAAAALVAEHRADFATVDARAKALRAELDAARRLAEAITARGITEERSAFASAALAEQLGNHRFADADAAGAARRGDADRASLERRIKVHDDGLATARGTLDEPGIATLPAEAVDVESAAAAERSALADRDAARGRQQRLAGDVERLAGFARRHAAEVASGAERLAEYEIVEKLARTVAGETPNTMKMRLENFVLAAELEEIVTAANARLRTMSGGRYLLEHTDAVAHRKAKSGLGLEILDQHTGQARPPHSLSGGETFLASLALALGLAEVVTGRAGGITLDTLFIDEGFGSLDADTLAIAMGTLDSLRSGGRTIGLISHVEAMQEQIPARLDVDLAEGGWSIIRQSR</sequence>
<gene>
    <name evidence="5" type="ORF">GB864_16360</name>
</gene>
<comment type="caution">
    <text evidence="5">The sequence shown here is derived from an EMBL/GenBank/DDBJ whole genome shotgun (WGS) entry which is preliminary data.</text>
</comment>
<feature type="non-terminal residue" evidence="5">
    <location>
        <position position="1"/>
    </location>
</feature>
<dbReference type="SUPFAM" id="SSF52540">
    <property type="entry name" value="P-loop containing nucleoside triphosphate hydrolases"/>
    <property type="match status" value="1"/>
</dbReference>
<dbReference type="Gene3D" id="3.40.50.300">
    <property type="entry name" value="P-loop containing nucleotide triphosphate hydrolases"/>
    <property type="match status" value="1"/>
</dbReference>
<reference evidence="5 6" key="1">
    <citation type="submission" date="2019-12" db="EMBL/GenBank/DDBJ databases">
        <authorList>
            <person name="Kim Y.S."/>
        </authorList>
    </citation>
    <scope>NUCLEOTIDE SEQUENCE [LARGE SCALE GENOMIC DNA]</scope>
    <source>
        <strain evidence="5 6">MMS17-SY077</strain>
    </source>
</reference>
<evidence type="ECO:0000256" key="2">
    <source>
        <dbReference type="ARBA" id="ARBA00011322"/>
    </source>
</evidence>
<dbReference type="AlphaFoldDB" id="A0A6I4P881"/>
<evidence type="ECO:0000256" key="1">
    <source>
        <dbReference type="ARBA" id="ARBA00006930"/>
    </source>
</evidence>